<proteinExistence type="predicted"/>
<evidence type="ECO:0000313" key="1">
    <source>
        <dbReference type="EMBL" id="AIE83431.1"/>
    </source>
</evidence>
<organism evidence="1 2">
    <name type="scientific">Fimbriimonas ginsengisoli Gsoil 348</name>
    <dbReference type="NCBI Taxonomy" id="661478"/>
    <lineage>
        <taxon>Bacteria</taxon>
        <taxon>Bacillati</taxon>
        <taxon>Armatimonadota</taxon>
        <taxon>Fimbriimonadia</taxon>
        <taxon>Fimbriimonadales</taxon>
        <taxon>Fimbriimonadaceae</taxon>
        <taxon>Fimbriimonas</taxon>
    </lineage>
</organism>
<dbReference type="EMBL" id="CP007139">
    <property type="protein sequence ID" value="AIE83431.1"/>
    <property type="molecule type" value="Genomic_DNA"/>
</dbReference>
<dbReference type="HOGENOM" id="CLU_2057892_0_0_0"/>
<sequence length="128" mass="14328">MSYIVGKSRLEVETMVSTKCRELANLEGAEEFIREFLADSTGCSKAYDPHNHDFDLYLPWVFQCLQSIGVKGPLSLPELGVMLMDAAWSLSQKGYLRPGPRSVMGEDLKADGKGYSLTPLGRQWVLQR</sequence>
<dbReference type="AlphaFoldDB" id="A0A068NIS7"/>
<evidence type="ECO:0000313" key="2">
    <source>
        <dbReference type="Proteomes" id="UP000027982"/>
    </source>
</evidence>
<keyword evidence="2" id="KW-1185">Reference proteome</keyword>
<dbReference type="KEGG" id="fgi:OP10G_0063"/>
<name>A0A068NIS7_FIMGI</name>
<dbReference type="Proteomes" id="UP000027982">
    <property type="component" value="Chromosome"/>
</dbReference>
<protein>
    <submittedName>
        <fullName evidence="1">Uncharacterized protein</fullName>
    </submittedName>
</protein>
<gene>
    <name evidence="1" type="ORF">OP10G_0063</name>
</gene>
<reference evidence="1 2" key="1">
    <citation type="journal article" date="2014" name="PLoS ONE">
        <title>The first complete genome sequence of the class fimbriimonadia in the phylum armatimonadetes.</title>
        <authorList>
            <person name="Hu Z.Y."/>
            <person name="Wang Y.Z."/>
            <person name="Im W.T."/>
            <person name="Wang S.Y."/>
            <person name="Zhao G.P."/>
            <person name="Zheng H.J."/>
            <person name="Quan Z.X."/>
        </authorList>
    </citation>
    <scope>NUCLEOTIDE SEQUENCE [LARGE SCALE GENOMIC DNA]</scope>
    <source>
        <strain evidence="1">Gsoil 348</strain>
    </source>
</reference>
<accession>A0A068NIS7</accession>